<evidence type="ECO:0000256" key="4">
    <source>
        <dbReference type="ARBA" id="ARBA00022741"/>
    </source>
</evidence>
<dbReference type="GO" id="GO:0006015">
    <property type="term" value="P:5-phosphoribose 1-diphosphate biosynthetic process"/>
    <property type="evidence" value="ECO:0007669"/>
    <property type="project" value="TreeGrafter"/>
</dbReference>
<reference evidence="12 14" key="2">
    <citation type="submission" date="2018-02" db="EMBL/GenBank/DDBJ databases">
        <title>Bacteriophage NCPPB3778 and a type I-E CRISPR drive the evolution of the US Biological Select Agent, Rathayibacter toxicus.</title>
        <authorList>
            <person name="Davis E.W.II."/>
            <person name="Tabima J.F."/>
            <person name="Weisberg A.J."/>
            <person name="Lopes L.D."/>
            <person name="Wiseman M.S."/>
            <person name="Wiseman M.S."/>
            <person name="Pupko T."/>
            <person name="Belcher M.S."/>
            <person name="Sechler A.J."/>
            <person name="Tancos M.A."/>
            <person name="Schroeder B.K."/>
            <person name="Murray T.D."/>
            <person name="Luster D.G."/>
            <person name="Schneider W.L."/>
            <person name="Rogers E."/>
            <person name="Andreote F.D."/>
            <person name="Grunwald N.J."/>
            <person name="Putnam M.L."/>
            <person name="Chang J.H."/>
        </authorList>
    </citation>
    <scope>NUCLEOTIDE SEQUENCE [LARGE SCALE GENOMIC DNA]</scope>
    <source>
        <strain evidence="12 14">FH99</strain>
    </source>
</reference>
<keyword evidence="2" id="KW-0808">Transferase</keyword>
<keyword evidence="4" id="KW-0547">Nucleotide-binding</keyword>
<keyword evidence="3 8" id="KW-0545">Nucleotide biosynthesis</keyword>
<dbReference type="Pfam" id="PF13793">
    <property type="entry name" value="Pribosyltran_N"/>
    <property type="match status" value="1"/>
</dbReference>
<dbReference type="GO" id="GO:0005737">
    <property type="term" value="C:cytoplasm"/>
    <property type="evidence" value="ECO:0007669"/>
    <property type="project" value="TreeGrafter"/>
</dbReference>
<dbReference type="STRING" id="145458.APU90_06785"/>
<dbReference type="SMART" id="SM01400">
    <property type="entry name" value="Pribosyltran_N"/>
    <property type="match status" value="1"/>
</dbReference>
<dbReference type="GO" id="GO:0000287">
    <property type="term" value="F:magnesium ion binding"/>
    <property type="evidence" value="ECO:0007669"/>
    <property type="project" value="InterPro"/>
</dbReference>
<dbReference type="InterPro" id="IPR005946">
    <property type="entry name" value="Rib-P_diPkinase"/>
</dbReference>
<sequence length="336" mass="35849">MTAVEMSALVVVACAAFDHDFPQVAERLAAMLAPHVADAHVHIGPDSEFPDGESYAELPHAVIGKKIVICQSLSSAVGGSVNHSLMSLLTTIRGYREYGAAQITVFVPYLAYSRQDRQMPGQRRPTTAQLVAEMLAVAGVDRMIAINSGASGRLGDLYSPVPLSFLETDTFFFQTLLDETEGDAVIVAPDRGARAQARRIAARLHLSIAYADKHRIDAETVRVRLSDSDALRGHRRAIIVDDLVCSAGSVEKVIEALRFAGVSSARIVAPHLRLTATGAARLTELSAAGALERVDGLDSAPTGVALEGVHRHPFLDFLGPALVTELVTALRAVMLA</sequence>
<evidence type="ECO:0000259" key="9">
    <source>
        <dbReference type="Pfam" id="PF00156"/>
    </source>
</evidence>
<dbReference type="InterPro" id="IPR029057">
    <property type="entry name" value="PRTase-like"/>
</dbReference>
<dbReference type="PATRIC" id="fig|145458.7.peg.2334"/>
<evidence type="ECO:0000256" key="8">
    <source>
        <dbReference type="RuleBase" id="RU004324"/>
    </source>
</evidence>
<dbReference type="Gene3D" id="3.40.50.2020">
    <property type="match status" value="2"/>
</dbReference>
<dbReference type="Proteomes" id="UP000052979">
    <property type="component" value="Unassembled WGS sequence"/>
</dbReference>
<evidence type="ECO:0000313" key="11">
    <source>
        <dbReference type="EMBL" id="KKM46787.1"/>
    </source>
</evidence>
<keyword evidence="5" id="KW-0418">Kinase</keyword>
<dbReference type="SUPFAM" id="SSF53271">
    <property type="entry name" value="PRTase-like"/>
    <property type="match status" value="2"/>
</dbReference>
<dbReference type="EC" id="2.7.6.1" evidence="1"/>
<dbReference type="GO" id="GO:0005524">
    <property type="term" value="F:ATP binding"/>
    <property type="evidence" value="ECO:0007669"/>
    <property type="project" value="UniProtKB-KW"/>
</dbReference>
<comment type="catalytic activity">
    <reaction evidence="7">
        <text>D-ribose 5-phosphate + ATP = 5-phospho-alpha-D-ribose 1-diphosphate + AMP + H(+)</text>
        <dbReference type="Rhea" id="RHEA:15609"/>
        <dbReference type="ChEBI" id="CHEBI:15378"/>
        <dbReference type="ChEBI" id="CHEBI:30616"/>
        <dbReference type="ChEBI" id="CHEBI:58017"/>
        <dbReference type="ChEBI" id="CHEBI:78346"/>
        <dbReference type="ChEBI" id="CHEBI:456215"/>
        <dbReference type="EC" id="2.7.6.1"/>
    </reaction>
</comment>
<evidence type="ECO:0000256" key="1">
    <source>
        <dbReference type="ARBA" id="ARBA00013247"/>
    </source>
</evidence>
<organism evidence="11 13">
    <name type="scientific">Rathayibacter toxicus</name>
    <dbReference type="NCBI Taxonomy" id="145458"/>
    <lineage>
        <taxon>Bacteria</taxon>
        <taxon>Bacillati</taxon>
        <taxon>Actinomycetota</taxon>
        <taxon>Actinomycetes</taxon>
        <taxon>Micrococcales</taxon>
        <taxon>Microbacteriaceae</taxon>
        <taxon>Rathayibacter</taxon>
    </lineage>
</organism>
<evidence type="ECO:0000256" key="7">
    <source>
        <dbReference type="ARBA" id="ARBA00049535"/>
    </source>
</evidence>
<dbReference type="GO" id="GO:0004749">
    <property type="term" value="F:ribose phosphate diphosphokinase activity"/>
    <property type="evidence" value="ECO:0007669"/>
    <property type="project" value="UniProtKB-EC"/>
</dbReference>
<evidence type="ECO:0000259" key="10">
    <source>
        <dbReference type="Pfam" id="PF13793"/>
    </source>
</evidence>
<dbReference type="EMBL" id="PSWU01000014">
    <property type="protein sequence ID" value="PPI13471.1"/>
    <property type="molecule type" value="Genomic_DNA"/>
</dbReference>
<evidence type="ECO:0000256" key="2">
    <source>
        <dbReference type="ARBA" id="ARBA00022679"/>
    </source>
</evidence>
<evidence type="ECO:0000313" key="12">
    <source>
        <dbReference type="EMBL" id="PPI13471.1"/>
    </source>
</evidence>
<name>A0A0C5BBC3_9MICO</name>
<dbReference type="GO" id="GO:0006164">
    <property type="term" value="P:purine nucleotide biosynthetic process"/>
    <property type="evidence" value="ECO:0007669"/>
    <property type="project" value="TreeGrafter"/>
</dbReference>
<dbReference type="InterPro" id="IPR029099">
    <property type="entry name" value="Pribosyltran_N"/>
</dbReference>
<dbReference type="CDD" id="cd06223">
    <property type="entry name" value="PRTases_typeI"/>
    <property type="match status" value="1"/>
</dbReference>
<dbReference type="KEGG" id="rtc:APU90_06785"/>
<dbReference type="NCBIfam" id="TIGR01251">
    <property type="entry name" value="ribP_PPkin"/>
    <property type="match status" value="1"/>
</dbReference>
<dbReference type="KEGG" id="rtx:TI83_10280"/>
<evidence type="ECO:0000256" key="3">
    <source>
        <dbReference type="ARBA" id="ARBA00022727"/>
    </source>
</evidence>
<dbReference type="PANTHER" id="PTHR10210">
    <property type="entry name" value="RIBOSE-PHOSPHATE DIPHOSPHOKINASE FAMILY MEMBER"/>
    <property type="match status" value="1"/>
</dbReference>
<dbReference type="GO" id="GO:0002189">
    <property type="term" value="C:ribose phosphate diphosphokinase complex"/>
    <property type="evidence" value="ECO:0007669"/>
    <property type="project" value="TreeGrafter"/>
</dbReference>
<protein>
    <recommendedName>
        <fullName evidence="1">ribose-phosphate diphosphokinase</fullName>
        <ecNumber evidence="1">2.7.6.1</ecNumber>
    </recommendedName>
</protein>
<dbReference type="GO" id="GO:0016301">
    <property type="term" value="F:kinase activity"/>
    <property type="evidence" value="ECO:0007669"/>
    <property type="project" value="UniProtKB-KW"/>
</dbReference>
<comment type="similarity">
    <text evidence="8">Belongs to the ribose-phosphate pyrophosphokinase family.</text>
</comment>
<dbReference type="FunFam" id="3.40.50.2020:FF:000014">
    <property type="entry name" value="Ribose-phosphate pyrophosphokinase 1"/>
    <property type="match status" value="1"/>
</dbReference>
<accession>A0A0C5BBC3</accession>
<keyword evidence="13" id="KW-1185">Reference proteome</keyword>
<evidence type="ECO:0000256" key="5">
    <source>
        <dbReference type="ARBA" id="ARBA00022777"/>
    </source>
</evidence>
<dbReference type="GeneID" id="93666297"/>
<dbReference type="AlphaFoldDB" id="A0A0C5BBC3"/>
<dbReference type="eggNOG" id="COG0462">
    <property type="taxonomic scope" value="Bacteria"/>
</dbReference>
<dbReference type="OrthoDB" id="9777067at2"/>
<gene>
    <name evidence="12" type="ORF">C5C51_10090</name>
    <name evidence="11" type="ORF">VT73_01915</name>
</gene>
<dbReference type="RefSeq" id="WP_027692044.1">
    <property type="nucleotide sequence ID" value="NZ_CP010848.1"/>
</dbReference>
<dbReference type="EMBL" id="LBFI01000012">
    <property type="protein sequence ID" value="KKM46787.1"/>
    <property type="molecule type" value="Genomic_DNA"/>
</dbReference>
<proteinExistence type="inferred from homology"/>
<comment type="caution">
    <text evidence="11">The sequence shown here is derived from an EMBL/GenBank/DDBJ whole genome shotgun (WGS) entry which is preliminary data.</text>
</comment>
<keyword evidence="6" id="KW-0067">ATP-binding</keyword>
<evidence type="ECO:0000313" key="14">
    <source>
        <dbReference type="Proteomes" id="UP000237966"/>
    </source>
</evidence>
<evidence type="ECO:0000256" key="6">
    <source>
        <dbReference type="ARBA" id="ARBA00022840"/>
    </source>
</evidence>
<dbReference type="PANTHER" id="PTHR10210:SF32">
    <property type="entry name" value="RIBOSE-PHOSPHATE PYROPHOSPHOKINASE 2"/>
    <property type="match status" value="1"/>
</dbReference>
<evidence type="ECO:0000313" key="13">
    <source>
        <dbReference type="Proteomes" id="UP000052979"/>
    </source>
</evidence>
<feature type="domain" description="Ribose-phosphate pyrophosphokinase N-terminal" evidence="10">
    <location>
        <begin position="23"/>
        <end position="139"/>
    </location>
</feature>
<feature type="domain" description="Phosphoribosyltransferase" evidence="9">
    <location>
        <begin position="176"/>
        <end position="274"/>
    </location>
</feature>
<reference evidence="11 13" key="1">
    <citation type="submission" date="2015-04" db="EMBL/GenBank/DDBJ databases">
        <title>Draft genome sequence of Rathayibacter toxicus strain FH-142 (AKA 70134 or CS 32), a Western Australian isolate.</title>
        <authorList>
            <consortium name="Consortium for Microbial Forensics and Genomics (microFORGE)"/>
            <person name="Knight B.M."/>
            <person name="Roberts D.P."/>
            <person name="Lin D."/>
            <person name="Hari K."/>
            <person name="Fletcher J."/>
            <person name="Melcher U."/>
            <person name="Blagden T."/>
            <person name="Luster D.G."/>
            <person name="Sechler A.J."/>
            <person name="Schneider W.L."/>
            <person name="Winegar R.A."/>
        </authorList>
    </citation>
    <scope>NUCLEOTIDE SEQUENCE [LARGE SCALE GENOMIC DNA]</scope>
    <source>
        <strain evidence="11 13">FH142</strain>
    </source>
</reference>
<dbReference type="Pfam" id="PF00156">
    <property type="entry name" value="Pribosyltran"/>
    <property type="match status" value="1"/>
</dbReference>
<dbReference type="InterPro" id="IPR000836">
    <property type="entry name" value="PRTase_dom"/>
</dbReference>
<dbReference type="Proteomes" id="UP000237966">
    <property type="component" value="Unassembled WGS sequence"/>
</dbReference>